<keyword evidence="10" id="KW-0460">Magnesium</keyword>
<comment type="cofactor">
    <cofactor evidence="1">
        <name>Mg(2+)</name>
        <dbReference type="ChEBI" id="CHEBI:18420"/>
    </cofactor>
</comment>
<dbReference type="OrthoDB" id="10258631at2759"/>
<comment type="caution">
    <text evidence="17">The sequence shown here is derived from an EMBL/GenBank/DDBJ whole genome shotgun (WGS) entry which is preliminary data.</text>
</comment>
<dbReference type="EC" id="2.7.11.1" evidence="3"/>
<dbReference type="InterPro" id="IPR018934">
    <property type="entry name" value="RIO_dom"/>
</dbReference>
<comment type="similarity">
    <text evidence="2">Belongs to the protein kinase superfamily. RIO-type Ser/Thr kinase family.</text>
</comment>
<dbReference type="GO" id="GO:0046872">
    <property type="term" value="F:metal ion binding"/>
    <property type="evidence" value="ECO:0007669"/>
    <property type="project" value="UniProtKB-KW"/>
</dbReference>
<keyword evidence="9" id="KW-0067">ATP-binding</keyword>
<evidence type="ECO:0000313" key="18">
    <source>
        <dbReference type="Proteomes" id="UP000247233"/>
    </source>
</evidence>
<proteinExistence type="inferred from homology"/>
<keyword evidence="6" id="KW-0479">Metal-binding</keyword>
<dbReference type="PANTHER" id="PTHR45852:SF1">
    <property type="entry name" value="SERINE_THREONINE-PROTEIN KINASE RIO2"/>
    <property type="match status" value="1"/>
</dbReference>
<dbReference type="GO" id="GO:0030490">
    <property type="term" value="P:maturation of SSU-rRNA"/>
    <property type="evidence" value="ECO:0007669"/>
    <property type="project" value="TreeGrafter"/>
</dbReference>
<dbReference type="EMBL" id="MSFL01000009">
    <property type="protein sequence ID" value="PWY84915.1"/>
    <property type="molecule type" value="Genomic_DNA"/>
</dbReference>
<evidence type="ECO:0000256" key="5">
    <source>
        <dbReference type="ARBA" id="ARBA00022679"/>
    </source>
</evidence>
<evidence type="ECO:0000256" key="9">
    <source>
        <dbReference type="ARBA" id="ARBA00022840"/>
    </source>
</evidence>
<evidence type="ECO:0000256" key="7">
    <source>
        <dbReference type="ARBA" id="ARBA00022741"/>
    </source>
</evidence>
<dbReference type="CDD" id="cd05144">
    <property type="entry name" value="RIO2_C"/>
    <property type="match status" value="1"/>
</dbReference>
<dbReference type="RefSeq" id="XP_025400257.1">
    <property type="nucleotide sequence ID" value="XM_025547980.1"/>
</dbReference>
<dbReference type="InterPro" id="IPR011009">
    <property type="entry name" value="Kinase-like_dom_sf"/>
</dbReference>
<evidence type="ECO:0000256" key="3">
    <source>
        <dbReference type="ARBA" id="ARBA00012513"/>
    </source>
</evidence>
<dbReference type="Gene3D" id="1.10.10.10">
    <property type="entry name" value="Winged helix-like DNA-binding domain superfamily/Winged helix DNA-binding domain"/>
    <property type="match status" value="1"/>
</dbReference>
<dbReference type="InterPro" id="IPR000687">
    <property type="entry name" value="RIO_kinase"/>
</dbReference>
<organism evidence="17 18">
    <name type="scientific">Aspergillus heteromorphus CBS 117.55</name>
    <dbReference type="NCBI Taxonomy" id="1448321"/>
    <lineage>
        <taxon>Eukaryota</taxon>
        <taxon>Fungi</taxon>
        <taxon>Dikarya</taxon>
        <taxon>Ascomycota</taxon>
        <taxon>Pezizomycotina</taxon>
        <taxon>Eurotiomycetes</taxon>
        <taxon>Eurotiomycetidae</taxon>
        <taxon>Eurotiales</taxon>
        <taxon>Aspergillaceae</taxon>
        <taxon>Aspergillus</taxon>
        <taxon>Aspergillus subgen. Circumdati</taxon>
    </lineage>
</organism>
<dbReference type="SMART" id="SM00090">
    <property type="entry name" value="RIO"/>
    <property type="match status" value="1"/>
</dbReference>
<dbReference type="PROSITE" id="PS01245">
    <property type="entry name" value="RIO1"/>
    <property type="match status" value="1"/>
</dbReference>
<keyword evidence="8 17" id="KW-0418">Kinase</keyword>
<evidence type="ECO:0000256" key="13">
    <source>
        <dbReference type="ARBA" id="ARBA00068353"/>
    </source>
</evidence>
<evidence type="ECO:0000256" key="11">
    <source>
        <dbReference type="ARBA" id="ARBA00047899"/>
    </source>
</evidence>
<dbReference type="Gene3D" id="1.10.510.10">
    <property type="entry name" value="Transferase(Phosphotransferase) domain 1"/>
    <property type="match status" value="1"/>
</dbReference>
<keyword evidence="7" id="KW-0547">Nucleotide-binding</keyword>
<keyword evidence="4" id="KW-0723">Serine/threonine-protein kinase</keyword>
<keyword evidence="5" id="KW-0808">Transferase</keyword>
<keyword evidence="18" id="KW-1185">Reference proteome</keyword>
<evidence type="ECO:0000256" key="14">
    <source>
        <dbReference type="ARBA" id="ARBA00068837"/>
    </source>
</evidence>
<reference evidence="17 18" key="1">
    <citation type="submission" date="2016-12" db="EMBL/GenBank/DDBJ databases">
        <title>The genomes of Aspergillus section Nigri reveals drivers in fungal speciation.</title>
        <authorList>
            <consortium name="DOE Joint Genome Institute"/>
            <person name="Vesth T.C."/>
            <person name="Nybo J."/>
            <person name="Theobald S."/>
            <person name="Brandl J."/>
            <person name="Frisvad J.C."/>
            <person name="Nielsen K.F."/>
            <person name="Lyhne E.K."/>
            <person name="Kogle M.E."/>
            <person name="Kuo A."/>
            <person name="Riley R."/>
            <person name="Clum A."/>
            <person name="Nolan M."/>
            <person name="Lipzen A."/>
            <person name="Salamov A."/>
            <person name="Henrissat B."/>
            <person name="Wiebenga A."/>
            <person name="De Vries R.P."/>
            <person name="Grigoriev I.V."/>
            <person name="Mortensen U.H."/>
            <person name="Andersen M.R."/>
            <person name="Baker S.E."/>
        </authorList>
    </citation>
    <scope>NUCLEOTIDE SEQUENCE [LARGE SCALE GENOMIC DNA]</scope>
    <source>
        <strain evidence="17 18">CBS 117.55</strain>
    </source>
</reference>
<evidence type="ECO:0000313" key="17">
    <source>
        <dbReference type="EMBL" id="PWY84915.1"/>
    </source>
</evidence>
<dbReference type="Gene3D" id="3.30.200.20">
    <property type="entry name" value="Phosphorylase Kinase, domain 1"/>
    <property type="match status" value="1"/>
</dbReference>
<feature type="domain" description="RIO kinase" evidence="16">
    <location>
        <begin position="66"/>
        <end position="319"/>
    </location>
</feature>
<dbReference type="GeneID" id="37070217"/>
<dbReference type="Proteomes" id="UP000247233">
    <property type="component" value="Unassembled WGS sequence"/>
</dbReference>
<dbReference type="FunFam" id="1.10.510.10:FF:000566">
    <property type="entry name" value="Serine/threonine-protein kinase rio2"/>
    <property type="match status" value="1"/>
</dbReference>
<dbReference type="InterPro" id="IPR030484">
    <property type="entry name" value="Rio2"/>
</dbReference>
<feature type="region of interest" description="Disordered" evidence="15">
    <location>
        <begin position="347"/>
        <end position="412"/>
    </location>
</feature>
<dbReference type="SUPFAM" id="SSF56112">
    <property type="entry name" value="Protein kinase-like (PK-like)"/>
    <property type="match status" value="1"/>
</dbReference>
<dbReference type="SUPFAM" id="SSF46785">
    <property type="entry name" value="Winged helix' DNA-binding domain"/>
    <property type="match status" value="1"/>
</dbReference>
<comment type="catalytic activity">
    <reaction evidence="12">
        <text>L-seryl-[protein] + ATP = O-phospho-L-seryl-[protein] + ADP + H(+)</text>
        <dbReference type="Rhea" id="RHEA:17989"/>
        <dbReference type="Rhea" id="RHEA-COMP:9863"/>
        <dbReference type="Rhea" id="RHEA-COMP:11604"/>
        <dbReference type="ChEBI" id="CHEBI:15378"/>
        <dbReference type="ChEBI" id="CHEBI:29999"/>
        <dbReference type="ChEBI" id="CHEBI:30616"/>
        <dbReference type="ChEBI" id="CHEBI:83421"/>
        <dbReference type="ChEBI" id="CHEBI:456216"/>
        <dbReference type="EC" id="2.7.11.1"/>
    </reaction>
</comment>
<dbReference type="GO" id="GO:0004674">
    <property type="term" value="F:protein serine/threonine kinase activity"/>
    <property type="evidence" value="ECO:0007669"/>
    <property type="project" value="UniProtKB-KW"/>
</dbReference>
<feature type="compositionally biased region" description="Acidic residues" evidence="15">
    <location>
        <begin position="361"/>
        <end position="391"/>
    </location>
</feature>
<evidence type="ECO:0000256" key="1">
    <source>
        <dbReference type="ARBA" id="ARBA00001946"/>
    </source>
</evidence>
<evidence type="ECO:0000256" key="6">
    <source>
        <dbReference type="ARBA" id="ARBA00022723"/>
    </source>
</evidence>
<dbReference type="InterPro" id="IPR036388">
    <property type="entry name" value="WH-like_DNA-bd_sf"/>
</dbReference>
<evidence type="ECO:0000256" key="4">
    <source>
        <dbReference type="ARBA" id="ARBA00022527"/>
    </source>
</evidence>
<gene>
    <name evidence="17" type="ORF">BO70DRAFT_428504</name>
</gene>
<dbReference type="VEuPathDB" id="FungiDB:BO70DRAFT_428504"/>
<dbReference type="Pfam" id="PF01163">
    <property type="entry name" value="RIO1"/>
    <property type="match status" value="2"/>
</dbReference>
<evidence type="ECO:0000256" key="12">
    <source>
        <dbReference type="ARBA" id="ARBA00048679"/>
    </source>
</evidence>
<dbReference type="GO" id="GO:0030688">
    <property type="term" value="C:preribosome, small subunit precursor"/>
    <property type="evidence" value="ECO:0007669"/>
    <property type="project" value="TreeGrafter"/>
</dbReference>
<dbReference type="InterPro" id="IPR036390">
    <property type="entry name" value="WH_DNA-bd_sf"/>
</dbReference>
<accession>A0A317WG22</accession>
<evidence type="ECO:0000256" key="2">
    <source>
        <dbReference type="ARBA" id="ARBA00009196"/>
    </source>
</evidence>
<dbReference type="PANTHER" id="PTHR45852">
    <property type="entry name" value="SER/THR-PROTEIN KINASE RIO2"/>
    <property type="match status" value="1"/>
</dbReference>
<dbReference type="FunFam" id="3.30.200.20:FF:000052">
    <property type="entry name" value="Serine/threonine-protein kinase RIO2"/>
    <property type="match status" value="1"/>
</dbReference>
<sequence>MKLDPKAIRYLTSEDFRVLSAVETGSRNHEVVPTPLIAQIAGLRGGSGVHRAISNLAKTNLIAKVKNAKYDGYRLTYGGLDYLALNAHQKQKCIYSVGNQIGVGKESDIIVVAAHDGTQRILKIHRLGRISFRTVKTNRDYLRHRSTGSWMYMSRLAAMKEYAFMKALRENDFSVPEPIAQNRHTIVMSLIDAFPLRQISKVANPAALYAELMDMIIRLARFGLIHGDFNEFNILIKEEEDPEAKGKGREGEGDEEDVNVRLTPVMIDFPQMVSIDHANAEMYFDRDVSCIKRYFQRKFHFVSDIPGPTFANARKQMIKNPGKRLDVEVEASGFSRKMARELEKYMAEVGANGDNEKGSGDEDEDEEDEEDYGSEEEEGEEEERNAAEEDVPPAQSDDVARRLGNLQVSDRQ</sequence>
<evidence type="ECO:0000256" key="15">
    <source>
        <dbReference type="SAM" id="MobiDB-lite"/>
    </source>
</evidence>
<dbReference type="GO" id="GO:0005634">
    <property type="term" value="C:nucleus"/>
    <property type="evidence" value="ECO:0007669"/>
    <property type="project" value="TreeGrafter"/>
</dbReference>
<dbReference type="GO" id="GO:0005524">
    <property type="term" value="F:ATP binding"/>
    <property type="evidence" value="ECO:0007669"/>
    <property type="project" value="UniProtKB-KW"/>
</dbReference>
<dbReference type="InterPro" id="IPR015285">
    <property type="entry name" value="RIO2_wHTH_N"/>
</dbReference>
<evidence type="ECO:0000259" key="16">
    <source>
        <dbReference type="SMART" id="SM00090"/>
    </source>
</evidence>
<dbReference type="FunFam" id="1.10.10.10:FF:000053">
    <property type="entry name" value="Serine/threonine-protein kinase RIO2"/>
    <property type="match status" value="1"/>
</dbReference>
<dbReference type="STRING" id="1448321.A0A317WG22"/>
<name>A0A317WG22_9EURO</name>
<dbReference type="InterPro" id="IPR018935">
    <property type="entry name" value="RIO_kinase_CS"/>
</dbReference>
<evidence type="ECO:0000256" key="10">
    <source>
        <dbReference type="ARBA" id="ARBA00022842"/>
    </source>
</evidence>
<dbReference type="AlphaFoldDB" id="A0A317WG22"/>
<evidence type="ECO:0000256" key="8">
    <source>
        <dbReference type="ARBA" id="ARBA00022777"/>
    </source>
</evidence>
<protein>
    <recommendedName>
        <fullName evidence="13">Serine/threonine-protein kinase RIO2</fullName>
        <ecNumber evidence="3">2.7.11.1</ecNumber>
    </recommendedName>
    <alternativeName>
        <fullName evidence="14">Serine/threonine-protein kinase rio2</fullName>
    </alternativeName>
</protein>
<dbReference type="GO" id="GO:0005829">
    <property type="term" value="C:cytosol"/>
    <property type="evidence" value="ECO:0007669"/>
    <property type="project" value="TreeGrafter"/>
</dbReference>
<comment type="catalytic activity">
    <reaction evidence="11">
        <text>L-threonyl-[protein] + ATP = O-phospho-L-threonyl-[protein] + ADP + H(+)</text>
        <dbReference type="Rhea" id="RHEA:46608"/>
        <dbReference type="Rhea" id="RHEA-COMP:11060"/>
        <dbReference type="Rhea" id="RHEA-COMP:11605"/>
        <dbReference type="ChEBI" id="CHEBI:15378"/>
        <dbReference type="ChEBI" id="CHEBI:30013"/>
        <dbReference type="ChEBI" id="CHEBI:30616"/>
        <dbReference type="ChEBI" id="CHEBI:61977"/>
        <dbReference type="ChEBI" id="CHEBI:456216"/>
        <dbReference type="EC" id="2.7.11.1"/>
    </reaction>
</comment>
<dbReference type="Pfam" id="PF09202">
    <property type="entry name" value="Rio2_N"/>
    <property type="match status" value="1"/>
</dbReference>